<evidence type="ECO:0000313" key="1">
    <source>
        <dbReference type="EMBL" id="MCL6682600.1"/>
    </source>
</evidence>
<accession>A0ABT0RJ21</accession>
<proteinExistence type="predicted"/>
<name>A0ABT0RJ21_9SPHN</name>
<gene>
    <name evidence="1" type="ORF">LZ536_01610</name>
</gene>
<dbReference type="InterPro" id="IPR001969">
    <property type="entry name" value="Aspartic_peptidase_AS"/>
</dbReference>
<dbReference type="Gene3D" id="2.40.70.10">
    <property type="entry name" value="Acid Proteases"/>
    <property type="match status" value="2"/>
</dbReference>
<dbReference type="PROSITE" id="PS00141">
    <property type="entry name" value="ASP_PROTEASE"/>
    <property type="match status" value="1"/>
</dbReference>
<dbReference type="RefSeq" id="WP_249846559.1">
    <property type="nucleotide sequence ID" value="NZ_JAMGBD010000001.1"/>
</dbReference>
<dbReference type="InterPro" id="IPR034122">
    <property type="entry name" value="Retropepsin-like_bacterial"/>
</dbReference>
<protein>
    <submittedName>
        <fullName evidence="1">Retroviral-like aspartic protease family protein</fullName>
    </submittedName>
</protein>
<evidence type="ECO:0000313" key="2">
    <source>
        <dbReference type="Proteomes" id="UP001165363"/>
    </source>
</evidence>
<dbReference type="SUPFAM" id="SSF50630">
    <property type="entry name" value="Acid proteases"/>
    <property type="match status" value="2"/>
</dbReference>
<dbReference type="CDD" id="cd05483">
    <property type="entry name" value="retropepsin_like_bacteria"/>
    <property type="match status" value="1"/>
</dbReference>
<organism evidence="1 2">
    <name type="scientific">Sphingomonas alba</name>
    <dbReference type="NCBI Taxonomy" id="2908208"/>
    <lineage>
        <taxon>Bacteria</taxon>
        <taxon>Pseudomonadati</taxon>
        <taxon>Pseudomonadota</taxon>
        <taxon>Alphaproteobacteria</taxon>
        <taxon>Sphingomonadales</taxon>
        <taxon>Sphingomonadaceae</taxon>
        <taxon>Sphingomonas</taxon>
    </lineage>
</organism>
<keyword evidence="2" id="KW-1185">Reference proteome</keyword>
<sequence>MLFAAPVLAGQEPPPVMHYEAVPAPPGAITGDETDLAMASDHYDRMTVPVRLGQSRPFQFLVDTGSGRTSVSRELVSELKLSERPKAILHSATGASQVSMALLPELRMSRRSVKNISAPMLNASNIGADGILGIDSLRSQQVVFDFGQKRLLILSGNDRAELEDDAIIVRAKARQGRLVITDAIVDGERVSVILDTGSSLTVGNLALRERLARHGRLGQSEPTSLVSVTGQSLPGELATAQALEIGGARLEGLKMMFADAHTFRLLGLDRKPAILLGMNALSGFDQVAIDFADRTISLVLPKERRGG</sequence>
<reference evidence="1" key="1">
    <citation type="submission" date="2022-05" db="EMBL/GenBank/DDBJ databases">
        <authorList>
            <person name="Jo J.-H."/>
            <person name="Im W.-T."/>
        </authorList>
    </citation>
    <scope>NUCLEOTIDE SEQUENCE</scope>
    <source>
        <strain evidence="1">SE158</strain>
    </source>
</reference>
<dbReference type="EMBL" id="JAMGBD010000001">
    <property type="protein sequence ID" value="MCL6682600.1"/>
    <property type="molecule type" value="Genomic_DNA"/>
</dbReference>
<dbReference type="InterPro" id="IPR021109">
    <property type="entry name" value="Peptidase_aspartic_dom_sf"/>
</dbReference>
<dbReference type="Proteomes" id="UP001165363">
    <property type="component" value="Unassembled WGS sequence"/>
</dbReference>
<comment type="caution">
    <text evidence="1">The sequence shown here is derived from an EMBL/GenBank/DDBJ whole genome shotgun (WGS) entry which is preliminary data.</text>
</comment>
<dbReference type="Pfam" id="PF13650">
    <property type="entry name" value="Asp_protease_2"/>
    <property type="match status" value="2"/>
</dbReference>